<dbReference type="Proteomes" id="UP000789595">
    <property type="component" value="Unassembled WGS sequence"/>
</dbReference>
<organism evidence="5">
    <name type="scientific">Pelagomonas calceolata</name>
    <dbReference type="NCBI Taxonomy" id="35677"/>
    <lineage>
        <taxon>Eukaryota</taxon>
        <taxon>Sar</taxon>
        <taxon>Stramenopiles</taxon>
        <taxon>Ochrophyta</taxon>
        <taxon>Pelagophyceae</taxon>
        <taxon>Pelagomonadales</taxon>
        <taxon>Pelagomonadaceae</taxon>
        <taxon>Pelagomonas</taxon>
    </lineage>
</organism>
<evidence type="ECO:0000313" key="7">
    <source>
        <dbReference type="Proteomes" id="UP000789595"/>
    </source>
</evidence>
<evidence type="ECO:0000313" key="6">
    <source>
        <dbReference type="EMBL" id="CAH0368296.1"/>
    </source>
</evidence>
<reference evidence="6" key="2">
    <citation type="submission" date="2021-11" db="EMBL/GenBank/DDBJ databases">
        <authorList>
            <consortium name="Genoscope - CEA"/>
            <person name="William W."/>
        </authorList>
    </citation>
    <scope>NUCLEOTIDE SEQUENCE</scope>
</reference>
<evidence type="ECO:0000313" key="5">
    <source>
        <dbReference type="EMBL" id="CAE0695246.1"/>
    </source>
</evidence>
<comment type="subunit">
    <text evidence="4">Component of the eukaryotic translation initiation factor 3 (eIF-3) complex.</text>
</comment>
<sequence>MEATPEDYLVNQQIKDFVFDLHDASRRSHIAEDLKRLYNLEFKDLSDKYCDKAPWPSAPAVSSQCIGNDGQPDAYFLCVYKELVYRHMFAKLKTSLDDKLNAWNNYCELFEFVLASEDASLELTAQWVFDVLHEFVYQFQSFCQFRCQNAGRNSEERMKLEAAGDAWAAPTVLRYLARLRGCAPTGGMAAKAQARSPLHFYYATFASVCLSRAECLLGDYEASVQALDGIDVFDEASEVSRIFGCRLNMLYHLGYALMMLRRYRDALRTFDPVLAQLARAAKHGGFKAFPDENQVQKSYDRMLALYACCLALAPGHVVDDGVMYGIRDKYGDKYRMLERNDQPTFEAMLAYASPKHIVPSIPDYNQPLNASKDAFHQQLRLFNGEVAFHARVAELRSYLKLYSSIGIEKLAGFHDEDVAAFRARLVGAKAKMRQADYRKVGAELSTPQTAPDLHFYVDGDLIRVDEPPKNASHDTFFTHEMLKYDTFVAKALTLKPKPPADPRAAASKSEDRD</sequence>
<reference evidence="5" key="1">
    <citation type="submission" date="2021-01" db="EMBL/GenBank/DDBJ databases">
        <authorList>
            <person name="Corre E."/>
            <person name="Pelletier E."/>
            <person name="Niang G."/>
            <person name="Scheremetjew M."/>
            <person name="Finn R."/>
            <person name="Kale V."/>
            <person name="Holt S."/>
            <person name="Cochrane G."/>
            <person name="Meng A."/>
            <person name="Brown T."/>
            <person name="Cohen L."/>
        </authorList>
    </citation>
    <scope>NUCLEOTIDE SEQUENCE</scope>
    <source>
        <strain evidence="5">CCMP1756</strain>
    </source>
</reference>
<dbReference type="GO" id="GO:0005852">
    <property type="term" value="C:eukaryotic translation initiation factor 3 complex"/>
    <property type="evidence" value="ECO:0007669"/>
    <property type="project" value="UniProtKB-UniRule"/>
</dbReference>
<dbReference type="EMBL" id="CAKKNE010000002">
    <property type="protein sequence ID" value="CAH0368296.1"/>
    <property type="molecule type" value="Genomic_DNA"/>
</dbReference>
<evidence type="ECO:0000256" key="3">
    <source>
        <dbReference type="ARBA" id="ARBA00022917"/>
    </source>
</evidence>
<comment type="similarity">
    <text evidence="4">Belongs to the eIF-3 subunit L family.</text>
</comment>
<dbReference type="InterPro" id="IPR019382">
    <property type="entry name" value="eIF3l"/>
</dbReference>
<evidence type="ECO:0000256" key="1">
    <source>
        <dbReference type="ARBA" id="ARBA00022490"/>
    </source>
</evidence>
<evidence type="ECO:0000256" key="2">
    <source>
        <dbReference type="ARBA" id="ARBA00022540"/>
    </source>
</evidence>
<keyword evidence="3 4" id="KW-0648">Protein biosynthesis</keyword>
<accession>A0A7S3ZVD0</accession>
<dbReference type="GO" id="GO:0001732">
    <property type="term" value="P:formation of cytoplasmic translation initiation complex"/>
    <property type="evidence" value="ECO:0007669"/>
    <property type="project" value="UniProtKB-UniRule"/>
</dbReference>
<name>A0A7S3ZVD0_9STRA</name>
<dbReference type="HAMAP" id="MF_03011">
    <property type="entry name" value="eIF3l"/>
    <property type="match status" value="1"/>
</dbReference>
<keyword evidence="1 4" id="KW-0963">Cytoplasm</keyword>
<comment type="subcellular location">
    <subcellularLocation>
        <location evidence="4">Cytoplasm</location>
    </subcellularLocation>
</comment>
<gene>
    <name evidence="5" type="ORF">PCAL00307_LOCUS10682</name>
    <name evidence="6" type="ORF">PECAL_2P13560</name>
</gene>
<keyword evidence="2 4" id="KW-0396">Initiation factor</keyword>
<dbReference type="GO" id="GO:0033290">
    <property type="term" value="C:eukaryotic 48S preinitiation complex"/>
    <property type="evidence" value="ECO:0007669"/>
    <property type="project" value="UniProtKB-UniRule"/>
</dbReference>
<evidence type="ECO:0000256" key="4">
    <source>
        <dbReference type="HAMAP-Rule" id="MF_03011"/>
    </source>
</evidence>
<protein>
    <recommendedName>
        <fullName evidence="4">Eukaryotic translation initiation factor 3 subunit L</fullName>
        <shortName evidence="4">eIF3l</shortName>
    </recommendedName>
</protein>
<dbReference type="PANTHER" id="PTHR13242:SF0">
    <property type="entry name" value="EUKARYOTIC TRANSLATION INITIATION FACTOR 3 SUBUNIT L"/>
    <property type="match status" value="1"/>
</dbReference>
<dbReference type="GO" id="GO:0003743">
    <property type="term" value="F:translation initiation factor activity"/>
    <property type="evidence" value="ECO:0007669"/>
    <property type="project" value="UniProtKB-UniRule"/>
</dbReference>
<dbReference type="OrthoDB" id="15082at2759"/>
<dbReference type="AlphaFoldDB" id="A0A7S3ZVD0"/>
<dbReference type="GO" id="GO:0016282">
    <property type="term" value="C:eukaryotic 43S preinitiation complex"/>
    <property type="evidence" value="ECO:0007669"/>
    <property type="project" value="UniProtKB-UniRule"/>
</dbReference>
<proteinExistence type="inferred from homology"/>
<dbReference type="PANTHER" id="PTHR13242">
    <property type="entry name" value="EUKARYOTIC TRANSLATION INITIATION FACTOR 3"/>
    <property type="match status" value="1"/>
</dbReference>
<keyword evidence="7" id="KW-1185">Reference proteome</keyword>
<dbReference type="EMBL" id="HBIW01012438">
    <property type="protein sequence ID" value="CAE0695246.1"/>
    <property type="molecule type" value="Transcribed_RNA"/>
</dbReference>
<dbReference type="Pfam" id="PF10255">
    <property type="entry name" value="Paf67"/>
    <property type="match status" value="1"/>
</dbReference>
<comment type="function">
    <text evidence="4">Component of the eukaryotic translation initiation factor 3 (eIF-3) complex, which is involved in protein synthesis of a specialized repertoire of mRNAs and, together with other initiation factors, stimulates binding of mRNA and methionyl-tRNAi to the 40S ribosome. The eIF-3 complex specifically targets and initiates translation of a subset of mRNAs involved in cell proliferation.</text>
</comment>